<dbReference type="Proteomes" id="UP000275078">
    <property type="component" value="Unassembled WGS sequence"/>
</dbReference>
<sequence length="681" mass="78286">MARKSRKPVHAVEKPNVKRLGLFLSEVRIPKRNPTSDTDEVNIPPQKRVKIESQTPDGPHSTESVSEKEEDAATSEPEQVPIPKTGILDMPTELHLMIMERLDFDNLRNLSFAYPLVSYELYEYFLLKAWYGKLKVLQDRLDALLWYEEDLHARRRLLDHNEMAEDCQNDITTHFEWAMYRLLESDQPMGPLLERTLNAMVSSVSDATEKEKQERKAVLVTAMIGEFCTSLHGIIQSTEKNVDGDGKEIVIRTPAFKDEKKRSVLLLDELLSRFGKFPESHMMEHSDWERIWFCLTDATSCAQEFAKFEYFEPFLRHTLLHDPTITEITAETEVYGLPVSGLIWYAFEDGIMPDPNRPSFYGDQLEFIKKILEYFPWAANMKLEPRILRPEVPEGTDLTTGLMLYSFRELRKATLLSAEKEKAASLGVPLDKEAAEDSTCVDAAILKDVLRLLAAHGANLDKALDACVSMLEGNPHGLQEGFYTRGEITYEERRFGNDLCHWDYLTKLSYTAEYAVLLLELGANPNSITRPGGPGAPVQTVSPDREWSPFRPDLKSLPWSEDLFYAFLNAGYDWTLEHASYWEGIRGPLATLIKGVCYDWEWIPNWSENFSFDKLGSVNKKYLAMLKAYLEKKPEVMLDAPEKWVKALKEAERRGDKEFRKCLEQLHRAALHKRRREGEAK</sequence>
<proteinExistence type="predicted"/>
<feature type="compositionally biased region" description="Polar residues" evidence="1">
    <location>
        <begin position="52"/>
        <end position="64"/>
    </location>
</feature>
<keyword evidence="3" id="KW-1185">Reference proteome</keyword>
<evidence type="ECO:0000256" key="1">
    <source>
        <dbReference type="SAM" id="MobiDB-lite"/>
    </source>
</evidence>
<dbReference type="AlphaFoldDB" id="A0A3N4IP53"/>
<protein>
    <recommendedName>
        <fullName evidence="4">F-box domain-containing protein</fullName>
    </recommendedName>
</protein>
<evidence type="ECO:0000313" key="3">
    <source>
        <dbReference type="Proteomes" id="UP000275078"/>
    </source>
</evidence>
<dbReference type="EMBL" id="ML119651">
    <property type="protein sequence ID" value="RPA86001.1"/>
    <property type="molecule type" value="Genomic_DNA"/>
</dbReference>
<accession>A0A3N4IP53</accession>
<name>A0A3N4IP53_ASCIM</name>
<gene>
    <name evidence="2" type="ORF">BJ508DRAFT_411603</name>
</gene>
<feature type="region of interest" description="Disordered" evidence="1">
    <location>
        <begin position="28"/>
        <end position="85"/>
    </location>
</feature>
<evidence type="ECO:0000313" key="2">
    <source>
        <dbReference type="EMBL" id="RPA86001.1"/>
    </source>
</evidence>
<reference evidence="2 3" key="1">
    <citation type="journal article" date="2018" name="Nat. Ecol. Evol.">
        <title>Pezizomycetes genomes reveal the molecular basis of ectomycorrhizal truffle lifestyle.</title>
        <authorList>
            <person name="Murat C."/>
            <person name="Payen T."/>
            <person name="Noel B."/>
            <person name="Kuo A."/>
            <person name="Morin E."/>
            <person name="Chen J."/>
            <person name="Kohler A."/>
            <person name="Krizsan K."/>
            <person name="Balestrini R."/>
            <person name="Da Silva C."/>
            <person name="Montanini B."/>
            <person name="Hainaut M."/>
            <person name="Levati E."/>
            <person name="Barry K.W."/>
            <person name="Belfiori B."/>
            <person name="Cichocki N."/>
            <person name="Clum A."/>
            <person name="Dockter R.B."/>
            <person name="Fauchery L."/>
            <person name="Guy J."/>
            <person name="Iotti M."/>
            <person name="Le Tacon F."/>
            <person name="Lindquist E.A."/>
            <person name="Lipzen A."/>
            <person name="Malagnac F."/>
            <person name="Mello A."/>
            <person name="Molinier V."/>
            <person name="Miyauchi S."/>
            <person name="Poulain J."/>
            <person name="Riccioni C."/>
            <person name="Rubini A."/>
            <person name="Sitrit Y."/>
            <person name="Splivallo R."/>
            <person name="Traeger S."/>
            <person name="Wang M."/>
            <person name="Zifcakova L."/>
            <person name="Wipf D."/>
            <person name="Zambonelli A."/>
            <person name="Paolocci F."/>
            <person name="Nowrousian M."/>
            <person name="Ottonello S."/>
            <person name="Baldrian P."/>
            <person name="Spatafora J.W."/>
            <person name="Henrissat B."/>
            <person name="Nagy L.G."/>
            <person name="Aury J.M."/>
            <person name="Wincker P."/>
            <person name="Grigoriev I.V."/>
            <person name="Bonfante P."/>
            <person name="Martin F.M."/>
        </authorList>
    </citation>
    <scope>NUCLEOTIDE SEQUENCE [LARGE SCALE GENOMIC DNA]</scope>
    <source>
        <strain evidence="2 3">RN42</strain>
    </source>
</reference>
<evidence type="ECO:0008006" key="4">
    <source>
        <dbReference type="Google" id="ProtNLM"/>
    </source>
</evidence>
<organism evidence="2 3">
    <name type="scientific">Ascobolus immersus RN42</name>
    <dbReference type="NCBI Taxonomy" id="1160509"/>
    <lineage>
        <taxon>Eukaryota</taxon>
        <taxon>Fungi</taxon>
        <taxon>Dikarya</taxon>
        <taxon>Ascomycota</taxon>
        <taxon>Pezizomycotina</taxon>
        <taxon>Pezizomycetes</taxon>
        <taxon>Pezizales</taxon>
        <taxon>Ascobolaceae</taxon>
        <taxon>Ascobolus</taxon>
    </lineage>
</organism>